<dbReference type="AlphaFoldDB" id="A0A644T1H8"/>
<dbReference type="EMBL" id="VSSQ01000010">
    <property type="protein sequence ID" value="MPL59781.1"/>
    <property type="molecule type" value="Genomic_DNA"/>
</dbReference>
<feature type="transmembrane region" description="Helical" evidence="1">
    <location>
        <begin position="20"/>
        <end position="46"/>
    </location>
</feature>
<sequence length="56" mass="5999">MRLKNPSGIDSPDGFDKNEFLALIPILILIPTPTLLLALALGAGAIRRSLSGHPHR</sequence>
<accession>A0A644T1H8</accession>
<evidence type="ECO:0000256" key="1">
    <source>
        <dbReference type="SAM" id="Phobius"/>
    </source>
</evidence>
<keyword evidence="1" id="KW-0812">Transmembrane</keyword>
<reference evidence="2" key="1">
    <citation type="submission" date="2019-08" db="EMBL/GenBank/DDBJ databases">
        <authorList>
            <person name="Kucharzyk K."/>
            <person name="Murdoch R.W."/>
            <person name="Higgins S."/>
            <person name="Loffler F."/>
        </authorList>
    </citation>
    <scope>NUCLEOTIDE SEQUENCE</scope>
</reference>
<name>A0A644T1H8_9ZZZZ</name>
<proteinExistence type="predicted"/>
<evidence type="ECO:0000313" key="2">
    <source>
        <dbReference type="EMBL" id="MPL59781.1"/>
    </source>
</evidence>
<keyword evidence="1" id="KW-1133">Transmembrane helix</keyword>
<gene>
    <name evidence="2" type="ORF">SDC9_05336</name>
</gene>
<organism evidence="2">
    <name type="scientific">bioreactor metagenome</name>
    <dbReference type="NCBI Taxonomy" id="1076179"/>
    <lineage>
        <taxon>unclassified sequences</taxon>
        <taxon>metagenomes</taxon>
        <taxon>ecological metagenomes</taxon>
    </lineage>
</organism>
<comment type="caution">
    <text evidence="2">The sequence shown here is derived from an EMBL/GenBank/DDBJ whole genome shotgun (WGS) entry which is preliminary data.</text>
</comment>
<keyword evidence="1" id="KW-0472">Membrane</keyword>
<protein>
    <submittedName>
        <fullName evidence="2">Uncharacterized protein</fullName>
    </submittedName>
</protein>